<dbReference type="Gene3D" id="3.40.50.300">
    <property type="entry name" value="P-loop containing nucleotide triphosphate hydrolases"/>
    <property type="match status" value="1"/>
</dbReference>
<dbReference type="InterPro" id="IPR003593">
    <property type="entry name" value="AAA+_ATPase"/>
</dbReference>
<dbReference type="Pfam" id="PF00005">
    <property type="entry name" value="ABC_tran"/>
    <property type="match status" value="1"/>
</dbReference>
<keyword evidence="5 7" id="KW-1133">Transmembrane helix</keyword>
<gene>
    <name evidence="10" type="ordered locus">CPS_2428</name>
</gene>
<evidence type="ECO:0000256" key="7">
    <source>
        <dbReference type="SAM" id="Phobius"/>
    </source>
</evidence>
<evidence type="ECO:0000256" key="5">
    <source>
        <dbReference type="ARBA" id="ARBA00022989"/>
    </source>
</evidence>
<evidence type="ECO:0000259" key="8">
    <source>
        <dbReference type="PROSITE" id="PS50893"/>
    </source>
</evidence>
<dbReference type="PANTHER" id="PTHR43394">
    <property type="entry name" value="ATP-DEPENDENT PERMEASE MDL1, MITOCHONDRIAL"/>
    <property type="match status" value="1"/>
</dbReference>
<dbReference type="AlphaFoldDB" id="Q481X4"/>
<name>Q481X4_COLP3</name>
<feature type="transmembrane region" description="Helical" evidence="7">
    <location>
        <begin position="264"/>
        <end position="291"/>
    </location>
</feature>
<dbReference type="Gene3D" id="1.20.1560.10">
    <property type="entry name" value="ABC transporter type 1, transmembrane domain"/>
    <property type="match status" value="1"/>
</dbReference>
<keyword evidence="6 7" id="KW-0472">Membrane</keyword>
<protein>
    <submittedName>
        <fullName evidence="10">ABC transporter, ATP-binding/permease protein</fullName>
    </submittedName>
</protein>
<dbReference type="InterPro" id="IPR003439">
    <property type="entry name" value="ABC_transporter-like_ATP-bd"/>
</dbReference>
<dbReference type="GO" id="GO:0015421">
    <property type="term" value="F:ABC-type oligopeptide transporter activity"/>
    <property type="evidence" value="ECO:0007669"/>
    <property type="project" value="TreeGrafter"/>
</dbReference>
<dbReference type="PROSITE" id="PS50929">
    <property type="entry name" value="ABC_TM1F"/>
    <property type="match status" value="1"/>
</dbReference>
<dbReference type="SMART" id="SM00382">
    <property type="entry name" value="AAA"/>
    <property type="match status" value="1"/>
</dbReference>
<sequence>MNNHNDLKVALIALLQQLGLHSQANSISVDTRLDKLDTTELLDVLRKYSLNFHVRPMNKKDIDHTLLPFLVIPQEDEAFVSRRKNNQYEQLTSEQSWQRVSFRKDFEQAKVIIIENLPTKKSSSKTFSQHLSKQKKWYKPVFWLSLLSSLTGLAVPLFTMSVYDRVIGGQAPDVLPQIALGAFIALAILIGSRLIRAKIVASASNKFARDLSDITFSRLLRMPLMVLSRVGLSNHIARMRNAEKVRGMVSGPGGAGLIDLPFTIIAFSAIALLSGWLVLVPIIMLFVYYLVMKLLNRYTARVVPTINSEYQNSINELSKNVLQLKASGQTEARRVEFFRQCRESCRQNFLFAKRNGLKTATAHALSMLTALATVFTGIFLVLNQSITAGALIACVMLIWRITGPAQLAFSSGQKFTMMSGAIQQFDRFMGASPEQNEYRMEQPDRETAPTIKINQITLRYSANQEPVLSGVSADIESGDCVAVIGPNACGKTSLLLSLLGVVEPQAGFIMVNNKNLKQYDPETFREYAGYCPAEPDLFPGTLADNLRIAKPDATDEELIAALKHAGGESLFIALNSNLNIMLENNASNMLSAVEGSYINLARAFLKKSNFIILDEPLANRNPQARKAFSNTILALKGKATIVFSSHDPELIKLADKVIVLDKGSVVYAGPIPEKNSQEMESSNHE</sequence>
<dbReference type="SUPFAM" id="SSF52540">
    <property type="entry name" value="P-loop containing nucleoside triphosphate hydrolases"/>
    <property type="match status" value="1"/>
</dbReference>
<evidence type="ECO:0000256" key="3">
    <source>
        <dbReference type="ARBA" id="ARBA00022741"/>
    </source>
</evidence>
<dbReference type="PANTHER" id="PTHR43394:SF1">
    <property type="entry name" value="ATP-BINDING CASSETTE SUB-FAMILY B MEMBER 10, MITOCHONDRIAL"/>
    <property type="match status" value="1"/>
</dbReference>
<dbReference type="HOGENOM" id="CLU_000604_95_6_6"/>
<dbReference type="Pfam" id="PF00664">
    <property type="entry name" value="ABC_membrane"/>
    <property type="match status" value="1"/>
</dbReference>
<feature type="transmembrane region" description="Helical" evidence="7">
    <location>
        <begin position="175"/>
        <end position="195"/>
    </location>
</feature>
<dbReference type="Proteomes" id="UP000000547">
    <property type="component" value="Chromosome"/>
</dbReference>
<dbReference type="SUPFAM" id="SSF90123">
    <property type="entry name" value="ABC transporter transmembrane region"/>
    <property type="match status" value="1"/>
</dbReference>
<dbReference type="STRING" id="167879.CPS_2428"/>
<dbReference type="InterPro" id="IPR027417">
    <property type="entry name" value="P-loop_NTPase"/>
</dbReference>
<evidence type="ECO:0000256" key="4">
    <source>
        <dbReference type="ARBA" id="ARBA00022840"/>
    </source>
</evidence>
<dbReference type="InterPro" id="IPR036640">
    <property type="entry name" value="ABC1_TM_sf"/>
</dbReference>
<accession>Q481X4</accession>
<proteinExistence type="predicted"/>
<evidence type="ECO:0000256" key="2">
    <source>
        <dbReference type="ARBA" id="ARBA00022692"/>
    </source>
</evidence>
<dbReference type="GO" id="GO:0005524">
    <property type="term" value="F:ATP binding"/>
    <property type="evidence" value="ECO:0007669"/>
    <property type="project" value="UniProtKB-KW"/>
</dbReference>
<dbReference type="InterPro" id="IPR011527">
    <property type="entry name" value="ABC1_TM_dom"/>
</dbReference>
<comment type="subcellular location">
    <subcellularLocation>
        <location evidence="1">Cell membrane</location>
        <topology evidence="1">Multi-pass membrane protein</topology>
    </subcellularLocation>
</comment>
<evidence type="ECO:0000313" key="11">
    <source>
        <dbReference type="Proteomes" id="UP000000547"/>
    </source>
</evidence>
<feature type="domain" description="ABC transporter" evidence="8">
    <location>
        <begin position="451"/>
        <end position="685"/>
    </location>
</feature>
<dbReference type="RefSeq" id="WP_011043238.1">
    <property type="nucleotide sequence ID" value="NC_003910.7"/>
</dbReference>
<feature type="transmembrane region" description="Helical" evidence="7">
    <location>
        <begin position="388"/>
        <end position="409"/>
    </location>
</feature>
<keyword evidence="2 7" id="KW-0812">Transmembrane</keyword>
<keyword evidence="4 10" id="KW-0067">ATP-binding</keyword>
<reference evidence="10" key="1">
    <citation type="journal article" date="2005" name="Proc. Natl. Acad. Sci. U.S.A.">
        <title>The psychrophilic lifestyle as revealed by the genome sequence of Colwellia psychrerythraea 34H through genomic and proteomic analyses.</title>
        <authorList>
            <person name="Methe B.A."/>
            <person name="Nelson K.E."/>
            <person name="Deming J.W."/>
            <person name="Momen B."/>
            <person name="Melamud E."/>
            <person name="Zhang X."/>
            <person name="Moult J."/>
            <person name="Madupu R."/>
            <person name="Nelson W.C."/>
            <person name="Dodson R.J."/>
            <person name="Brinkac L.M."/>
            <person name="Daugherty S.C."/>
            <person name="Durkin A.S."/>
            <person name="DeBoy R.T."/>
            <person name="Kolonay J.F."/>
            <person name="Sullivan S.A."/>
            <person name="Zhou L."/>
            <person name="Davidsen T.M."/>
            <person name="Wu M."/>
            <person name="Huston A.L."/>
            <person name="Lewis M."/>
            <person name="Weaver B."/>
            <person name="Weidman J.F."/>
            <person name="Khouri H."/>
            <person name="Utterback T.R."/>
            <person name="Feldblyum T.V."/>
            <person name="Fraser C.M."/>
        </authorList>
    </citation>
    <scope>NUCLEOTIDE SEQUENCE [LARGE SCALE GENOMIC DNA]</scope>
    <source>
        <strain evidence="10">34H</strain>
    </source>
</reference>
<dbReference type="DNASU" id="3519210"/>
<dbReference type="GO" id="GO:0016887">
    <property type="term" value="F:ATP hydrolysis activity"/>
    <property type="evidence" value="ECO:0007669"/>
    <property type="project" value="InterPro"/>
</dbReference>
<dbReference type="KEGG" id="cps:CPS_2428"/>
<evidence type="ECO:0000256" key="1">
    <source>
        <dbReference type="ARBA" id="ARBA00004651"/>
    </source>
</evidence>
<dbReference type="PROSITE" id="PS50893">
    <property type="entry name" value="ABC_TRANSPORTER_2"/>
    <property type="match status" value="1"/>
</dbReference>
<dbReference type="EMBL" id="CP000083">
    <property type="protein sequence ID" value="AAZ25494.1"/>
    <property type="molecule type" value="Genomic_DNA"/>
</dbReference>
<evidence type="ECO:0000256" key="6">
    <source>
        <dbReference type="ARBA" id="ARBA00023136"/>
    </source>
</evidence>
<dbReference type="InterPro" id="IPR039421">
    <property type="entry name" value="Type_1_exporter"/>
</dbReference>
<organism evidence="10 11">
    <name type="scientific">Colwellia psychrerythraea (strain 34H / ATCC BAA-681)</name>
    <name type="common">Vibrio psychroerythus</name>
    <dbReference type="NCBI Taxonomy" id="167879"/>
    <lineage>
        <taxon>Bacteria</taxon>
        <taxon>Pseudomonadati</taxon>
        <taxon>Pseudomonadota</taxon>
        <taxon>Gammaproteobacteria</taxon>
        <taxon>Alteromonadales</taxon>
        <taxon>Colwelliaceae</taxon>
        <taxon>Colwellia</taxon>
    </lineage>
</organism>
<evidence type="ECO:0000259" key="9">
    <source>
        <dbReference type="PROSITE" id="PS50929"/>
    </source>
</evidence>
<dbReference type="GO" id="GO:0005886">
    <property type="term" value="C:plasma membrane"/>
    <property type="evidence" value="ECO:0007669"/>
    <property type="project" value="UniProtKB-SubCell"/>
</dbReference>
<keyword evidence="3" id="KW-0547">Nucleotide-binding</keyword>
<feature type="domain" description="ABC transmembrane type-1" evidence="9">
    <location>
        <begin position="144"/>
        <end position="417"/>
    </location>
</feature>
<evidence type="ECO:0000313" key="10">
    <source>
        <dbReference type="EMBL" id="AAZ25494.1"/>
    </source>
</evidence>
<feature type="transmembrane region" description="Helical" evidence="7">
    <location>
        <begin position="141"/>
        <end position="163"/>
    </location>
</feature>